<dbReference type="PROSITE" id="PS51935">
    <property type="entry name" value="NLPC_P60"/>
    <property type="match status" value="1"/>
</dbReference>
<reference evidence="6 7" key="1">
    <citation type="submission" date="2018-11" db="EMBL/GenBank/DDBJ databases">
        <title>Sequencing the genomes of 1000 actinobacteria strains.</title>
        <authorList>
            <person name="Klenk H.-P."/>
        </authorList>
    </citation>
    <scope>NUCLEOTIDE SEQUENCE [LARGE SCALE GENOMIC DNA]</scope>
    <source>
        <strain evidence="6 7">DSM 44231</strain>
    </source>
</reference>
<dbReference type="InterPro" id="IPR000064">
    <property type="entry name" value="NLP_P60_dom"/>
</dbReference>
<dbReference type="Pfam" id="PF00877">
    <property type="entry name" value="NLPC_P60"/>
    <property type="match status" value="1"/>
</dbReference>
<evidence type="ECO:0000256" key="2">
    <source>
        <dbReference type="ARBA" id="ARBA00022670"/>
    </source>
</evidence>
<dbReference type="AlphaFoldDB" id="A0A3N1H4B0"/>
<evidence type="ECO:0000256" key="4">
    <source>
        <dbReference type="ARBA" id="ARBA00022807"/>
    </source>
</evidence>
<dbReference type="Proteomes" id="UP000268727">
    <property type="component" value="Unassembled WGS sequence"/>
</dbReference>
<dbReference type="Gene3D" id="1.10.530.10">
    <property type="match status" value="1"/>
</dbReference>
<gene>
    <name evidence="6" type="ORF">EDD40_2633</name>
</gene>
<dbReference type="EMBL" id="RJKM01000001">
    <property type="protein sequence ID" value="ROP37328.1"/>
    <property type="molecule type" value="Genomic_DNA"/>
</dbReference>
<evidence type="ECO:0000313" key="7">
    <source>
        <dbReference type="Proteomes" id="UP000268727"/>
    </source>
</evidence>
<dbReference type="GO" id="GO:0008234">
    <property type="term" value="F:cysteine-type peptidase activity"/>
    <property type="evidence" value="ECO:0007669"/>
    <property type="project" value="UniProtKB-KW"/>
</dbReference>
<proteinExistence type="inferred from homology"/>
<evidence type="ECO:0000256" key="3">
    <source>
        <dbReference type="ARBA" id="ARBA00022801"/>
    </source>
</evidence>
<dbReference type="PANTHER" id="PTHR47359">
    <property type="entry name" value="PEPTIDOGLYCAN DL-ENDOPEPTIDASE CWLO"/>
    <property type="match status" value="1"/>
</dbReference>
<dbReference type="GO" id="GO:0006508">
    <property type="term" value="P:proteolysis"/>
    <property type="evidence" value="ECO:0007669"/>
    <property type="project" value="UniProtKB-KW"/>
</dbReference>
<sequence>MVLKIGAAVTAAILLIVSGVSGAISALFDGDGSRPSASALADIPADYLALYRAASAVCPRLDWSILAAIGKIETDHGRSSLPGVSSGENFAGAGGPMQFLSGSFDGVLASHQIPPGGATPPSRYNPHDAIHAASFYLCDNGVSRGDLRAAIFAYNHADWYVTQVLDQAKRYADTAATVGTGDCNAIQTPNAIALAAINYACGMRGLPYVWGGNGPDDGHAGFDCSGLTKAAYAAAGVTLPRTAQTQFNAGPRVPVGQPLLPGDLVYYGIPDTIHHVGLYIGAGLMINAPTFGQPVQIDNYRYEGDDYAGATRPAGSIAGNNRFHVANVLSTSVHVARKKQAHVAQVIPLHGTVYTRWLSCLPIPLDFMGRRKRP</sequence>
<name>A0A3N1H4B0_9PSEU</name>
<keyword evidence="4" id="KW-0788">Thiol protease</keyword>
<dbReference type="RefSeq" id="WP_123743145.1">
    <property type="nucleotide sequence ID" value="NZ_RJKM01000001.1"/>
</dbReference>
<dbReference type="SUPFAM" id="SSF54001">
    <property type="entry name" value="Cysteine proteinases"/>
    <property type="match status" value="1"/>
</dbReference>
<accession>A0A3N1H4B0</accession>
<dbReference type="CDD" id="cd13399">
    <property type="entry name" value="Slt35-like"/>
    <property type="match status" value="1"/>
</dbReference>
<evidence type="ECO:0000313" key="6">
    <source>
        <dbReference type="EMBL" id="ROP37328.1"/>
    </source>
</evidence>
<keyword evidence="2" id="KW-0645">Protease</keyword>
<evidence type="ECO:0000256" key="1">
    <source>
        <dbReference type="ARBA" id="ARBA00007074"/>
    </source>
</evidence>
<keyword evidence="3 6" id="KW-0378">Hydrolase</keyword>
<organism evidence="6 7">
    <name type="scientific">Saccharothrix texasensis</name>
    <dbReference type="NCBI Taxonomy" id="103734"/>
    <lineage>
        <taxon>Bacteria</taxon>
        <taxon>Bacillati</taxon>
        <taxon>Actinomycetota</taxon>
        <taxon>Actinomycetes</taxon>
        <taxon>Pseudonocardiales</taxon>
        <taxon>Pseudonocardiaceae</taxon>
        <taxon>Saccharothrix</taxon>
    </lineage>
</organism>
<feature type="domain" description="NlpC/P60" evidence="5">
    <location>
        <begin position="186"/>
        <end position="318"/>
    </location>
</feature>
<dbReference type="InterPro" id="IPR051794">
    <property type="entry name" value="PG_Endopeptidase_C40"/>
</dbReference>
<dbReference type="SUPFAM" id="SSF53955">
    <property type="entry name" value="Lysozyme-like"/>
    <property type="match status" value="1"/>
</dbReference>
<protein>
    <submittedName>
        <fullName evidence="6">Cell wall-associated NlpC family hydrolase</fullName>
    </submittedName>
</protein>
<comment type="caution">
    <text evidence="6">The sequence shown here is derived from an EMBL/GenBank/DDBJ whole genome shotgun (WGS) entry which is preliminary data.</text>
</comment>
<comment type="similarity">
    <text evidence="1">Belongs to the peptidase C40 family.</text>
</comment>
<dbReference type="InterPro" id="IPR038765">
    <property type="entry name" value="Papain-like_cys_pep_sf"/>
</dbReference>
<dbReference type="Gene3D" id="3.90.1720.10">
    <property type="entry name" value="endopeptidase domain like (from Nostoc punctiforme)"/>
    <property type="match status" value="1"/>
</dbReference>
<dbReference type="PANTHER" id="PTHR47359:SF3">
    <property type="entry name" value="NLP_P60 DOMAIN-CONTAINING PROTEIN-RELATED"/>
    <property type="match status" value="1"/>
</dbReference>
<dbReference type="OrthoDB" id="5244330at2"/>
<dbReference type="InterPro" id="IPR023346">
    <property type="entry name" value="Lysozyme-like_dom_sf"/>
</dbReference>
<keyword evidence="7" id="KW-1185">Reference proteome</keyword>
<evidence type="ECO:0000259" key="5">
    <source>
        <dbReference type="PROSITE" id="PS51935"/>
    </source>
</evidence>